<dbReference type="EMBL" id="JACZHT010000003">
    <property type="protein sequence ID" value="MBE1237179.1"/>
    <property type="molecule type" value="Genomic_DNA"/>
</dbReference>
<dbReference type="RefSeq" id="WP_192534179.1">
    <property type="nucleotide sequence ID" value="NZ_JACZHT010000003.1"/>
</dbReference>
<keyword evidence="4" id="KW-0121">Carboxypeptidase</keyword>
<name>A0A8J6YNT1_9PROT</name>
<dbReference type="PRINTS" id="PR00922">
    <property type="entry name" value="DADACBPTASE3"/>
</dbReference>
<dbReference type="InterPro" id="IPR000667">
    <property type="entry name" value="Peptidase_S13"/>
</dbReference>
<organism evidence="4 5">
    <name type="scientific">Phaeovibrio sulfidiphilus</name>
    <dbReference type="NCBI Taxonomy" id="1220600"/>
    <lineage>
        <taxon>Bacteria</taxon>
        <taxon>Pseudomonadati</taxon>
        <taxon>Pseudomonadota</taxon>
        <taxon>Alphaproteobacteria</taxon>
        <taxon>Rhodospirillales</taxon>
        <taxon>Rhodospirillaceae</taxon>
        <taxon>Phaeovibrio</taxon>
    </lineage>
</organism>
<dbReference type="Gene3D" id="3.40.710.10">
    <property type="entry name" value="DD-peptidase/beta-lactamase superfamily"/>
    <property type="match status" value="1"/>
</dbReference>
<dbReference type="Gene3D" id="3.50.80.20">
    <property type="entry name" value="D-Ala-D-Ala carboxypeptidase C, peptidase S13"/>
    <property type="match status" value="1"/>
</dbReference>
<gene>
    <name evidence="4" type="primary">dacB</name>
    <name evidence="4" type="ORF">IHV25_05900</name>
</gene>
<accession>A0A8J6YNT1</accession>
<evidence type="ECO:0000256" key="1">
    <source>
        <dbReference type="ARBA" id="ARBA00006096"/>
    </source>
</evidence>
<comment type="similarity">
    <text evidence="1">Belongs to the peptidase S13 family.</text>
</comment>
<evidence type="ECO:0000256" key="2">
    <source>
        <dbReference type="ARBA" id="ARBA00022801"/>
    </source>
</evidence>
<feature type="region of interest" description="Disordered" evidence="3">
    <location>
        <begin position="19"/>
        <end position="66"/>
    </location>
</feature>
<keyword evidence="2 4" id="KW-0378">Hydrolase</keyword>
<dbReference type="Pfam" id="PF02113">
    <property type="entry name" value="Peptidase_S13"/>
    <property type="match status" value="1"/>
</dbReference>
<dbReference type="InterPro" id="IPR012338">
    <property type="entry name" value="Beta-lactam/transpept-like"/>
</dbReference>
<dbReference type="SUPFAM" id="SSF56601">
    <property type="entry name" value="beta-lactamase/transpeptidase-like"/>
    <property type="match status" value="1"/>
</dbReference>
<proteinExistence type="inferred from homology"/>
<dbReference type="GO" id="GO:0000270">
    <property type="term" value="P:peptidoglycan metabolic process"/>
    <property type="evidence" value="ECO:0007669"/>
    <property type="project" value="TreeGrafter"/>
</dbReference>
<sequence>MAVLCLGLLVCGGPDSPWAGPAPAAAHGGQGARTATPPPEDMGAGRPAARARATDPRPLRAKPAAPALDPQALGARYRFSPSDFGFVLYDPATGEWLEAWQDTGAFIPASVAKVPATVAALQVLGPAYRFETTFRSEGTVSGGVLHGDLYLVGGGDSTMDEERMALLVDRLAAAGISAVEGRFLYDDTALTPAPEIEPTQPGYLGYNVGVGALAMNFNRVELFWNPADGPAIRSALRRDYPAAHAVRIAHESEPVDPQNRYSPRFESVLLLPSRRETGMEVAPESWVLPSRWKGTGSIWLPVKVPGAYAAMVCRDIAKRRGLALPSPRFSPVPETARVLAAVSGGTLEQVARGVLESSNNLTAEMLGLAAAAALTGAPADIGSSAFVVQSLLTSAIPDQDWTGFHLANSSGLSTASRVSPRQIVGILNYALSEDGLPGVDYAALLPKLSWTLENGKSGGAARVVTVRAKTGTIYYGRGLAGLVETHSGRRLLFGIFVTDAAAREAFDSTNAHEDGAQVSKARGWLGRARAMERDLLWNWTSRY</sequence>
<dbReference type="Proteomes" id="UP000631034">
    <property type="component" value="Unassembled WGS sequence"/>
</dbReference>
<dbReference type="PANTHER" id="PTHR30023">
    <property type="entry name" value="D-ALANYL-D-ALANINE CARBOXYPEPTIDASE"/>
    <property type="match status" value="1"/>
</dbReference>
<evidence type="ECO:0000256" key="3">
    <source>
        <dbReference type="SAM" id="MobiDB-lite"/>
    </source>
</evidence>
<dbReference type="PANTHER" id="PTHR30023:SF0">
    <property type="entry name" value="PENICILLIN-SENSITIVE CARBOXYPEPTIDASE A"/>
    <property type="match status" value="1"/>
</dbReference>
<keyword evidence="4" id="KW-0645">Protease</keyword>
<keyword evidence="5" id="KW-1185">Reference proteome</keyword>
<reference evidence="4" key="1">
    <citation type="submission" date="2020-10" db="EMBL/GenBank/DDBJ databases">
        <title>Genome sequence of the unusual species of purple photosynthetic bacteria, Phaeovibrio sulfidiphilus DSM 23193, type strain.</title>
        <authorList>
            <person name="Kyndt J.A."/>
            <person name="Meyer T.E."/>
        </authorList>
    </citation>
    <scope>NUCLEOTIDE SEQUENCE</scope>
    <source>
        <strain evidence="4">DSM 23193</strain>
    </source>
</reference>
<dbReference type="NCBIfam" id="TIGR00666">
    <property type="entry name" value="PBP4"/>
    <property type="match status" value="1"/>
</dbReference>
<protein>
    <submittedName>
        <fullName evidence="4">D-alanyl-D-alanine carboxypeptidase/D-alanyl-D-alanine-endopeptidase</fullName>
        <ecNumber evidence="4">3.4.16.4</ecNumber>
    </submittedName>
</protein>
<dbReference type="EC" id="3.4.16.4" evidence="4"/>
<dbReference type="GO" id="GO:0006508">
    <property type="term" value="P:proteolysis"/>
    <property type="evidence" value="ECO:0007669"/>
    <property type="project" value="InterPro"/>
</dbReference>
<evidence type="ECO:0000313" key="5">
    <source>
        <dbReference type="Proteomes" id="UP000631034"/>
    </source>
</evidence>
<dbReference type="AlphaFoldDB" id="A0A8J6YNT1"/>
<evidence type="ECO:0000313" key="4">
    <source>
        <dbReference type="EMBL" id="MBE1237179.1"/>
    </source>
</evidence>
<comment type="caution">
    <text evidence="4">The sequence shown here is derived from an EMBL/GenBank/DDBJ whole genome shotgun (WGS) entry which is preliminary data.</text>
</comment>
<dbReference type="GO" id="GO:0009002">
    <property type="term" value="F:serine-type D-Ala-D-Ala carboxypeptidase activity"/>
    <property type="evidence" value="ECO:0007669"/>
    <property type="project" value="UniProtKB-EC"/>
</dbReference>